<feature type="repeat" description="PPR" evidence="7">
    <location>
        <begin position="720"/>
        <end position="754"/>
    </location>
</feature>
<feature type="repeat" description="PPR" evidence="7">
    <location>
        <begin position="685"/>
        <end position="719"/>
    </location>
</feature>
<feature type="compositionally biased region" description="Basic residues" evidence="8">
    <location>
        <begin position="876"/>
        <end position="885"/>
    </location>
</feature>
<sequence>MADRSPGSLLVQLRSTIGFHLAKILGTSAATSSSRGLGRPFRLYHDELLLWSMESCWSSICGSDVDKRRLHNPFKFALYSARTIAFVRSAAAKYSTVFGYKNSNISADKRRLFSQSHYLNKSDDKNTKFDDIINSSLVVDSRKYWDPTNLYEPPSDLSTLSEAETKAALRRRKSLSVVPPDPQGRADALQKIVTSHNILLADHVGFLWSLCVESPETFDSMMDMRYEVYNYFRASKMKRHWNHILQLFNDTPESMRTELDYQYDLWALLRLGLVDLVPDVFMEGVKKFEYRADAFWNMIKRHCSFDDDSASLLVLWSINKYRTNPVFADIDSQTFNRELHEIIQGIAKGQQNQLLSSVGYILKNLGGVGKKICRKIVPMLAKLQAPLMSKKVYMLIRQHEMKLGDLHVIVHLLNKGGLPEDAAKMIAYYEAHTHSSEPGAKTLISLKLHTLAALKDYAKMEKFFDSLHQPSTEHYNIVMQAYGDIGDMERVNILFKEILERFKRVPYSCIYILLRCRVLEGDAEGAAHIFYNLHKFGRQPDEKTYNLMLKAYKDRHDHKKVFEIFFQMVDKRMRIDEHHITTVMSLFSERGEVLGAETLLSYFDILKARPDSSVFSSLLYAYARSRPAQEFPGLVKKIKSRMTEKGILPDARIYNRILYMYAERNNSDGVKDIIAEMNLSGVPLDSRSYSIMLRYLALLGEFKGAQILLDRMPSLGVKRDASHYTEFMLGLLKRGETKKILKLIEAMLAEGIQPTQKTITTIKEASRIAMPARRAPSENSEAESAESDAQSGPTAKPQADQNAEVQKQGKQFGKQPGKQSGKQSGKKSGERFRVRKPKPKIKPKIKRPKTPLLLKRKRGKRRPQPWKHPNLERIKRGSKKKHFFD</sequence>
<dbReference type="PANTHER" id="PTHR47936:SF1">
    <property type="entry name" value="PENTATRICOPEPTIDE REPEAT-CONTAINING PROTEIN GUN1, CHLOROPLASTIC"/>
    <property type="match status" value="1"/>
</dbReference>
<dbReference type="PANTHER" id="PTHR47936">
    <property type="entry name" value="PPR_LONG DOMAIN-CONTAINING PROTEIN"/>
    <property type="match status" value="1"/>
</dbReference>
<comment type="subunit">
    <text evidence="5">Binds to mitochondrial small subunit 15S rRNA.</text>
</comment>
<dbReference type="Pfam" id="PF17177">
    <property type="entry name" value="PPR_long"/>
    <property type="match status" value="1"/>
</dbReference>
<evidence type="ECO:0000256" key="2">
    <source>
        <dbReference type="ARBA" id="ARBA00006192"/>
    </source>
</evidence>
<evidence type="ECO:0000259" key="9">
    <source>
        <dbReference type="Pfam" id="PF17177"/>
    </source>
</evidence>
<name>A0ABR1FDV3_9ASCO</name>
<evidence type="ECO:0000313" key="11">
    <source>
        <dbReference type="Proteomes" id="UP001498771"/>
    </source>
</evidence>
<dbReference type="EMBL" id="JBBJBU010000001">
    <property type="protein sequence ID" value="KAK7208026.1"/>
    <property type="molecule type" value="Genomic_DNA"/>
</dbReference>
<feature type="compositionally biased region" description="Low complexity" evidence="8">
    <location>
        <begin position="806"/>
        <end position="823"/>
    </location>
</feature>
<dbReference type="Proteomes" id="UP001498771">
    <property type="component" value="Unassembled WGS sequence"/>
</dbReference>
<keyword evidence="11" id="KW-1185">Reference proteome</keyword>
<dbReference type="GeneID" id="90040378"/>
<proteinExistence type="inferred from homology"/>
<dbReference type="Gene3D" id="1.25.40.10">
    <property type="entry name" value="Tetratricopeptide repeat domain"/>
    <property type="match status" value="2"/>
</dbReference>
<feature type="compositionally biased region" description="Basic residues" evidence="8">
    <location>
        <begin position="833"/>
        <end position="865"/>
    </location>
</feature>
<feature type="repeat" description="PPR" evidence="7">
    <location>
        <begin position="541"/>
        <end position="575"/>
    </location>
</feature>
<comment type="function">
    <text evidence="4">Regulates mitochondrial small subunit maturation by controlling 15S rRNA 5'-end processing. Localizes to the 5' precursor of the 15S rRNA in a position that is subsequently occupied by mS47 in the mature yeast mtSSU. Uses structure and sequence-specific RNA recognition, binding to a single-stranded region of the precursor and specifically recognizing bases -6 to -1. The exchange of Ccm1 for mS47 is coupled to the irreversible removal of precursor rRNA that is accompanied by conformational changes of the mitoribosomal proteins uS5m and mS26. These conformational changes signal completion of 5'-end rRNA processing through protection of the mature 5'-end of the 15S rRNA and stabilization of mS47. The removal of the 5' precursor together with the dissociation of Ccm1 may be catalyzed by the 5'-3' exoribonuclease Pet127. Involved in the specific removal of group I introns in mitochondrial encoded transcripts.</text>
</comment>
<evidence type="ECO:0000256" key="7">
    <source>
        <dbReference type="PROSITE-ProRule" id="PRU00708"/>
    </source>
</evidence>
<evidence type="ECO:0000313" key="10">
    <source>
        <dbReference type="EMBL" id="KAK7208026.1"/>
    </source>
</evidence>
<accession>A0ABR1FDV3</accession>
<evidence type="ECO:0000256" key="8">
    <source>
        <dbReference type="SAM" id="MobiDB-lite"/>
    </source>
</evidence>
<protein>
    <recommendedName>
        <fullName evidence="6">Mitochondrial 15S rRNA processing factor CCM1</fullName>
    </recommendedName>
</protein>
<dbReference type="InterPro" id="IPR011990">
    <property type="entry name" value="TPR-like_helical_dom_sf"/>
</dbReference>
<evidence type="ECO:0000256" key="1">
    <source>
        <dbReference type="ARBA" id="ARBA00004173"/>
    </source>
</evidence>
<comment type="caution">
    <text evidence="10">The sequence shown here is derived from an EMBL/GenBank/DDBJ whole genome shotgun (WGS) entry which is preliminary data.</text>
</comment>
<evidence type="ECO:0000256" key="6">
    <source>
        <dbReference type="ARBA" id="ARBA00044527"/>
    </source>
</evidence>
<comment type="subcellular location">
    <subcellularLocation>
        <location evidence="1">Mitochondrion</location>
    </subcellularLocation>
</comment>
<feature type="region of interest" description="Disordered" evidence="8">
    <location>
        <begin position="764"/>
        <end position="885"/>
    </location>
</feature>
<comment type="similarity">
    <text evidence="2">Belongs to the CCM1 family.</text>
</comment>
<gene>
    <name evidence="10" type="ORF">BZA70DRAFT_308802</name>
</gene>
<evidence type="ECO:0000256" key="5">
    <source>
        <dbReference type="ARBA" id="ARBA00044511"/>
    </source>
</evidence>
<dbReference type="Pfam" id="PF01535">
    <property type="entry name" value="PPR"/>
    <property type="match status" value="2"/>
</dbReference>
<dbReference type="InterPro" id="IPR033443">
    <property type="entry name" value="PROP1-like_PPR_dom"/>
</dbReference>
<dbReference type="InterPro" id="IPR002885">
    <property type="entry name" value="PPR_rpt"/>
</dbReference>
<keyword evidence="3" id="KW-0677">Repeat</keyword>
<dbReference type="RefSeq" id="XP_064771059.1">
    <property type="nucleotide sequence ID" value="XM_064914866.1"/>
</dbReference>
<feature type="domain" description="PROP1-like PPR" evidence="9">
    <location>
        <begin position="615"/>
        <end position="764"/>
    </location>
</feature>
<evidence type="ECO:0000256" key="3">
    <source>
        <dbReference type="ARBA" id="ARBA00022737"/>
    </source>
</evidence>
<reference evidence="10 11" key="1">
    <citation type="submission" date="2024-03" db="EMBL/GenBank/DDBJ databases">
        <title>Genome-scale model development and genomic sequencing of the oleaginous clade Lipomyces.</title>
        <authorList>
            <consortium name="Lawrence Berkeley National Laboratory"/>
            <person name="Czajka J.J."/>
            <person name="Han Y."/>
            <person name="Kim J."/>
            <person name="Mondo S.J."/>
            <person name="Hofstad B.A."/>
            <person name="Robles A."/>
            <person name="Haridas S."/>
            <person name="Riley R."/>
            <person name="LaButti K."/>
            <person name="Pangilinan J."/>
            <person name="Andreopoulos W."/>
            <person name="Lipzen A."/>
            <person name="Yan J."/>
            <person name="Wang M."/>
            <person name="Ng V."/>
            <person name="Grigoriev I.V."/>
            <person name="Spatafora J.W."/>
            <person name="Magnuson J.K."/>
            <person name="Baker S.E."/>
            <person name="Pomraning K.R."/>
        </authorList>
    </citation>
    <scope>NUCLEOTIDE SEQUENCE [LARGE SCALE GENOMIC DNA]</scope>
    <source>
        <strain evidence="10 11">Phaff 52-87</strain>
    </source>
</reference>
<dbReference type="PROSITE" id="PS51375">
    <property type="entry name" value="PPR"/>
    <property type="match status" value="3"/>
</dbReference>
<organism evidence="10 11">
    <name type="scientific">Myxozyma melibiosi</name>
    <dbReference type="NCBI Taxonomy" id="54550"/>
    <lineage>
        <taxon>Eukaryota</taxon>
        <taxon>Fungi</taxon>
        <taxon>Dikarya</taxon>
        <taxon>Ascomycota</taxon>
        <taxon>Saccharomycotina</taxon>
        <taxon>Lipomycetes</taxon>
        <taxon>Lipomycetales</taxon>
        <taxon>Lipomycetaceae</taxon>
        <taxon>Myxozyma</taxon>
    </lineage>
</organism>
<evidence type="ECO:0000256" key="4">
    <source>
        <dbReference type="ARBA" id="ARBA00044493"/>
    </source>
</evidence>